<reference evidence="4" key="1">
    <citation type="journal article" date="2017" name="Genome Biol.">
        <title>Comparative genomics reveals high biological diversity and specific adaptations in the industrially and medically important fungal genus Aspergillus.</title>
        <authorList>
            <person name="de Vries R.P."/>
            <person name="Riley R."/>
            <person name="Wiebenga A."/>
            <person name="Aguilar-Osorio G."/>
            <person name="Amillis S."/>
            <person name="Uchima C.A."/>
            <person name="Anderluh G."/>
            <person name="Asadollahi M."/>
            <person name="Askin M."/>
            <person name="Barry K."/>
            <person name="Battaglia E."/>
            <person name="Bayram O."/>
            <person name="Benocci T."/>
            <person name="Braus-Stromeyer S.A."/>
            <person name="Caldana C."/>
            <person name="Canovas D."/>
            <person name="Cerqueira G.C."/>
            <person name="Chen F."/>
            <person name="Chen W."/>
            <person name="Choi C."/>
            <person name="Clum A."/>
            <person name="Dos Santos R.A."/>
            <person name="Damasio A.R."/>
            <person name="Diallinas G."/>
            <person name="Emri T."/>
            <person name="Fekete E."/>
            <person name="Flipphi M."/>
            <person name="Freyberg S."/>
            <person name="Gallo A."/>
            <person name="Gournas C."/>
            <person name="Habgood R."/>
            <person name="Hainaut M."/>
            <person name="Harispe M.L."/>
            <person name="Henrissat B."/>
            <person name="Hilden K.S."/>
            <person name="Hope R."/>
            <person name="Hossain A."/>
            <person name="Karabika E."/>
            <person name="Karaffa L."/>
            <person name="Karanyi Z."/>
            <person name="Krasevec N."/>
            <person name="Kuo A."/>
            <person name="Kusch H."/>
            <person name="LaButti K."/>
            <person name="Lagendijk E.L."/>
            <person name="Lapidus A."/>
            <person name="Levasseur A."/>
            <person name="Lindquist E."/>
            <person name="Lipzen A."/>
            <person name="Logrieco A.F."/>
            <person name="MacCabe A."/>
            <person name="Maekelae M.R."/>
            <person name="Malavazi I."/>
            <person name="Melin P."/>
            <person name="Meyer V."/>
            <person name="Mielnichuk N."/>
            <person name="Miskei M."/>
            <person name="Molnar A.P."/>
            <person name="Mule G."/>
            <person name="Ngan C.Y."/>
            <person name="Orejas M."/>
            <person name="Orosz E."/>
            <person name="Ouedraogo J.P."/>
            <person name="Overkamp K.M."/>
            <person name="Park H.-S."/>
            <person name="Perrone G."/>
            <person name="Piumi F."/>
            <person name="Punt P.J."/>
            <person name="Ram A.F."/>
            <person name="Ramon A."/>
            <person name="Rauscher S."/>
            <person name="Record E."/>
            <person name="Riano-Pachon D.M."/>
            <person name="Robert V."/>
            <person name="Roehrig J."/>
            <person name="Ruller R."/>
            <person name="Salamov A."/>
            <person name="Salih N.S."/>
            <person name="Samson R.A."/>
            <person name="Sandor E."/>
            <person name="Sanguinetti M."/>
            <person name="Schuetze T."/>
            <person name="Sepcic K."/>
            <person name="Shelest E."/>
            <person name="Sherlock G."/>
            <person name="Sophianopoulou V."/>
            <person name="Squina F.M."/>
            <person name="Sun H."/>
            <person name="Susca A."/>
            <person name="Todd R.B."/>
            <person name="Tsang A."/>
            <person name="Unkles S.E."/>
            <person name="van de Wiele N."/>
            <person name="van Rossen-Uffink D."/>
            <person name="Oliveira J.V."/>
            <person name="Vesth T.C."/>
            <person name="Visser J."/>
            <person name="Yu J.-H."/>
            <person name="Zhou M."/>
            <person name="Andersen M.R."/>
            <person name="Archer D.B."/>
            <person name="Baker S.E."/>
            <person name="Benoit I."/>
            <person name="Brakhage A.A."/>
            <person name="Braus G.H."/>
            <person name="Fischer R."/>
            <person name="Frisvad J.C."/>
            <person name="Goldman G.H."/>
            <person name="Houbraken J."/>
            <person name="Oakley B."/>
            <person name="Pocsi I."/>
            <person name="Scazzocchio C."/>
            <person name="Seiboth B."/>
            <person name="vanKuyk P.A."/>
            <person name="Wortman J."/>
            <person name="Dyer P.S."/>
            <person name="Grigoriev I.V."/>
        </authorList>
    </citation>
    <scope>NUCLEOTIDE SEQUENCE [LARGE SCALE GENOMIC DNA]</scope>
    <source>
        <strain evidence="4">CBS 106.47</strain>
    </source>
</reference>
<accession>A0A1M3U0J5</accession>
<proteinExistence type="predicted"/>
<gene>
    <name evidence="3" type="ORF">ASPFODRAFT_260979</name>
</gene>
<evidence type="ECO:0000256" key="2">
    <source>
        <dbReference type="SAM" id="Phobius"/>
    </source>
</evidence>
<dbReference type="VEuPathDB" id="FungiDB:ASPFODRAFT_260979"/>
<sequence>MTIAHDTTSKLPILSPAPPRDGAYLSHPPPASRPADYVFCNRLVQSAWTSHNISRSSRIVPLSVAAAGDSCWSLWAGRHDLLVYSLLFCLIHLSLPVLLSPGAFTYLLSLMPRRS</sequence>
<evidence type="ECO:0000256" key="1">
    <source>
        <dbReference type="SAM" id="MobiDB-lite"/>
    </source>
</evidence>
<evidence type="ECO:0000313" key="4">
    <source>
        <dbReference type="Proteomes" id="UP000184063"/>
    </source>
</evidence>
<feature type="region of interest" description="Disordered" evidence="1">
    <location>
        <begin position="1"/>
        <end position="29"/>
    </location>
</feature>
<dbReference type="AlphaFoldDB" id="A0A1M3U0J5"/>
<keyword evidence="2" id="KW-0472">Membrane</keyword>
<keyword evidence="2" id="KW-0812">Transmembrane</keyword>
<organism evidence="3 4">
    <name type="scientific">Aspergillus luchuensis (strain CBS 106.47)</name>
    <dbReference type="NCBI Taxonomy" id="1137211"/>
    <lineage>
        <taxon>Eukaryota</taxon>
        <taxon>Fungi</taxon>
        <taxon>Dikarya</taxon>
        <taxon>Ascomycota</taxon>
        <taxon>Pezizomycotina</taxon>
        <taxon>Eurotiomycetes</taxon>
        <taxon>Eurotiomycetidae</taxon>
        <taxon>Eurotiales</taxon>
        <taxon>Aspergillaceae</taxon>
        <taxon>Aspergillus</taxon>
        <taxon>Aspergillus subgen. Circumdati</taxon>
    </lineage>
</organism>
<dbReference type="EMBL" id="KV878236">
    <property type="protein sequence ID" value="OJZ92444.1"/>
    <property type="molecule type" value="Genomic_DNA"/>
</dbReference>
<dbReference type="Proteomes" id="UP000184063">
    <property type="component" value="Unassembled WGS sequence"/>
</dbReference>
<feature type="compositionally biased region" description="Polar residues" evidence="1">
    <location>
        <begin position="1"/>
        <end position="10"/>
    </location>
</feature>
<feature type="transmembrane region" description="Helical" evidence="2">
    <location>
        <begin position="82"/>
        <end position="108"/>
    </location>
</feature>
<keyword evidence="2" id="KW-1133">Transmembrane helix</keyword>
<protein>
    <submittedName>
        <fullName evidence="3">Uncharacterized protein</fullName>
    </submittedName>
</protein>
<name>A0A1M3U0J5_ASPLC</name>
<evidence type="ECO:0000313" key="3">
    <source>
        <dbReference type="EMBL" id="OJZ92444.1"/>
    </source>
</evidence>